<dbReference type="OrthoDB" id="856045at2"/>
<name>A0A239KYQ7_9SPHN</name>
<evidence type="ECO:0008006" key="4">
    <source>
        <dbReference type="Google" id="ProtNLM"/>
    </source>
</evidence>
<reference evidence="2 3" key="1">
    <citation type="submission" date="2017-06" db="EMBL/GenBank/DDBJ databases">
        <authorList>
            <person name="Kim H.J."/>
            <person name="Triplett B.A."/>
        </authorList>
    </citation>
    <scope>NUCLEOTIDE SEQUENCE [LARGE SCALE GENOMIC DNA]</scope>
    <source>
        <strain evidence="2 3">DS15</strain>
    </source>
</reference>
<sequence>MSKTLSDITRVRRRFQRSIRVGDDAGVAEGFICTATAAQALETTIEHVSALGHGAFTWTGPYGCGKSSLAVVLAALLGPTGPSRDEALEVLPAELREQIVTKMGWEPQGWTTLSIVGSRSDASSVLTSALDEAGIKKGSGPIERLVAEAKRGIGTLLVIDEMGKLLEHAASEGGDAFFFQELAEAASRSDGHLVVVGVLHQAFDDYAYRLARETREDWLKIQGRYVDVPLNPTGEEQIELLSRAIECDTPPKAIAGISEVAKAIGGARGGSDAAERRLASCWPLGPVVACLLGPLSRRRFGQNQRSLFGFLGSAEPCGFQDFLSSTPVKGAAAYDCDWLWGYLRANLEPSIMASPDSHRWSLALDAIERSEVAGASKPELSVLRAVALLDLFRDRSGLVASTEILAAALPDLKEEEIVAALEELKRRSVVIFRRHLGGFTLYAGSDFDVEQALEEALGEVVGCDFSKLGGSGVLAPILAKREYHETGAMRWFEVDIATLADAQKRISSYQEGRGSSGLFLLLVNEDGESPAQVRRVLDGLEKEVGDRPIAIGLSSDSYMLRELSRELIALERVQASRPELKGDAVARREVASRLVRVAGELEDRIRHGFSTISWRIPALASDEIGIAGKVKDLSVIASRLAAELYSKAPRIRNELVNRTKPSSNAVAATRALMNAMISAADEPSLGIQKYPPEKGLYVSLLETTGLHAADRSGALSLREPKNDSANLHALWEEADQLVEKAGPDGIGLEKLFDGWQARPFGTKDGLLPILGLAYLLTRRDTLALYLDESFCSDISDLFVDRLLQEASSIRLRYSEISKRDAAILKEVAGVLEGLTGDEIVAAEPLLVGRKLVSLVMETPGWVRRTARLSPSARKVRDLAMTAHDPNKFMLDDIPSLVSSAGKPEQVARILKEGLNEISEAYPEMLASLEKDLLRELRVQGKQGLANLRARAERVTGITGNFRLDAFATRLSSFDGSMDVLEGLASLAANKPPRDWVDRDVDAARIELAALARDFLRAEGLAHVAGREQSRFALAIFMSDPKGAGVLRPEVELDAGELDQARAIANSLRERISAGVSRDVAIAAAAELASLLAQEDKVAEPESSSPIVATGGVS</sequence>
<accession>A0A239KYQ7</accession>
<keyword evidence="3" id="KW-1185">Reference proteome</keyword>
<dbReference type="AlphaFoldDB" id="A0A239KYQ7"/>
<organism evidence="2 3">
    <name type="scientific">Sphingopyxis indica</name>
    <dbReference type="NCBI Taxonomy" id="436663"/>
    <lineage>
        <taxon>Bacteria</taxon>
        <taxon>Pseudomonadati</taxon>
        <taxon>Pseudomonadota</taxon>
        <taxon>Alphaproteobacteria</taxon>
        <taxon>Sphingomonadales</taxon>
        <taxon>Sphingomonadaceae</taxon>
        <taxon>Sphingopyxis</taxon>
    </lineage>
</organism>
<dbReference type="InterPro" id="IPR027417">
    <property type="entry name" value="P-loop_NTPase"/>
</dbReference>
<gene>
    <name evidence="2" type="ORF">SAMN06295955_11748</name>
</gene>
<dbReference type="Proteomes" id="UP000198339">
    <property type="component" value="Unassembled WGS sequence"/>
</dbReference>
<protein>
    <recommendedName>
        <fullName evidence="4">ATP-binding protein</fullName>
    </recommendedName>
</protein>
<evidence type="ECO:0000256" key="1">
    <source>
        <dbReference type="SAM" id="MobiDB-lite"/>
    </source>
</evidence>
<feature type="region of interest" description="Disordered" evidence="1">
    <location>
        <begin position="1094"/>
        <end position="1113"/>
    </location>
</feature>
<dbReference type="EMBL" id="FZPA01000017">
    <property type="protein sequence ID" value="SNT22629.1"/>
    <property type="molecule type" value="Genomic_DNA"/>
</dbReference>
<evidence type="ECO:0000313" key="2">
    <source>
        <dbReference type="EMBL" id="SNT22629.1"/>
    </source>
</evidence>
<proteinExistence type="predicted"/>
<dbReference type="RefSeq" id="WP_141134046.1">
    <property type="nucleotide sequence ID" value="NZ_FZPA01000017.1"/>
</dbReference>
<evidence type="ECO:0000313" key="3">
    <source>
        <dbReference type="Proteomes" id="UP000198339"/>
    </source>
</evidence>
<dbReference type="SUPFAM" id="SSF52540">
    <property type="entry name" value="P-loop containing nucleoside triphosphate hydrolases"/>
    <property type="match status" value="1"/>
</dbReference>